<comment type="caution">
    <text evidence="2">The sequence shown here is derived from an EMBL/GenBank/DDBJ whole genome shotgun (WGS) entry which is preliminary data.</text>
</comment>
<accession>A0ABV1EBA5</accession>
<gene>
    <name evidence="2" type="ORF">WMO64_11665</name>
</gene>
<feature type="domain" description="PglD N-terminal" evidence="1">
    <location>
        <begin position="4"/>
        <end position="76"/>
    </location>
</feature>
<dbReference type="Pfam" id="PF17836">
    <property type="entry name" value="PglD_N"/>
    <property type="match status" value="1"/>
</dbReference>
<dbReference type="InterPro" id="IPR041561">
    <property type="entry name" value="PglD_N"/>
</dbReference>
<keyword evidence="3" id="KW-1185">Reference proteome</keyword>
<dbReference type="EMBL" id="JBBMFK010000019">
    <property type="protein sequence ID" value="MEQ2444119.1"/>
    <property type="molecule type" value="Genomic_DNA"/>
</dbReference>
<evidence type="ECO:0000313" key="3">
    <source>
        <dbReference type="Proteomes" id="UP001464378"/>
    </source>
</evidence>
<name>A0ABV1EBA5_9FIRM</name>
<evidence type="ECO:0000313" key="2">
    <source>
        <dbReference type="EMBL" id="MEQ2444119.1"/>
    </source>
</evidence>
<dbReference type="InterPro" id="IPR020019">
    <property type="entry name" value="AcTrfase_PglD-like"/>
</dbReference>
<dbReference type="CDD" id="cd03360">
    <property type="entry name" value="LbH_AT_putative"/>
    <property type="match status" value="1"/>
</dbReference>
<sequence length="202" mass="20930">MKRLGIIGASGHGKVVADIARSMGYEEILFFDDSEGCASCNGYPVVGKSADIFHFSCEGIVAIGNSQVRQTLQERLEAGGIHVPVLIHPHAVLAPDVTVGAGTVIMAGAVVNPGSTIGKGCIINTCASVDHDCRIHDYVHISVGSHLAGTVQVGHNTWIGIGAVISNNLTVCAECMIGAGAVVCRSIEEKGTYVGVPARKIK</sequence>
<proteinExistence type="predicted"/>
<protein>
    <submittedName>
        <fullName evidence="2">Acetyltransferase</fullName>
    </submittedName>
</protein>
<dbReference type="Gene3D" id="3.40.50.20">
    <property type="match status" value="1"/>
</dbReference>
<organism evidence="2 3">
    <name type="scientific">Pseudoflavonifractor intestinihominis</name>
    <dbReference type="NCBI Taxonomy" id="3133171"/>
    <lineage>
        <taxon>Bacteria</taxon>
        <taxon>Bacillati</taxon>
        <taxon>Bacillota</taxon>
        <taxon>Clostridia</taxon>
        <taxon>Eubacteriales</taxon>
        <taxon>Oscillospiraceae</taxon>
        <taxon>Pseudoflavonifractor</taxon>
    </lineage>
</organism>
<reference evidence="2 3" key="1">
    <citation type="submission" date="2024-03" db="EMBL/GenBank/DDBJ databases">
        <title>Human intestinal bacterial collection.</title>
        <authorList>
            <person name="Pauvert C."/>
            <person name="Hitch T.C.A."/>
            <person name="Clavel T."/>
        </authorList>
    </citation>
    <scope>NUCLEOTIDE SEQUENCE [LARGE SCALE GENOMIC DNA]</scope>
    <source>
        <strain evidence="2 3">CLA-AP-H29</strain>
    </source>
</reference>
<dbReference type="RefSeq" id="WP_349232096.1">
    <property type="nucleotide sequence ID" value="NZ_JBBMFK010000019.1"/>
</dbReference>
<dbReference type="Gene3D" id="2.160.10.10">
    <property type="entry name" value="Hexapeptide repeat proteins"/>
    <property type="match status" value="1"/>
</dbReference>
<evidence type="ECO:0000259" key="1">
    <source>
        <dbReference type="Pfam" id="PF17836"/>
    </source>
</evidence>
<dbReference type="InterPro" id="IPR011004">
    <property type="entry name" value="Trimer_LpxA-like_sf"/>
</dbReference>
<dbReference type="PANTHER" id="PTHR43300:SF7">
    <property type="entry name" value="UDP-N-ACETYLBACILLOSAMINE N-ACETYLTRANSFERASE"/>
    <property type="match status" value="1"/>
</dbReference>
<dbReference type="SUPFAM" id="SSF51161">
    <property type="entry name" value="Trimeric LpxA-like enzymes"/>
    <property type="match status" value="1"/>
</dbReference>
<dbReference type="InterPro" id="IPR050179">
    <property type="entry name" value="Trans_hexapeptide_repeat"/>
</dbReference>
<dbReference type="NCBIfam" id="TIGR03570">
    <property type="entry name" value="NeuD_NnaD"/>
    <property type="match status" value="1"/>
</dbReference>
<dbReference type="PANTHER" id="PTHR43300">
    <property type="entry name" value="ACETYLTRANSFERASE"/>
    <property type="match status" value="1"/>
</dbReference>
<dbReference type="Proteomes" id="UP001464378">
    <property type="component" value="Unassembled WGS sequence"/>
</dbReference>